<protein>
    <submittedName>
        <fullName evidence="1">Uncharacterized protein</fullName>
    </submittedName>
</protein>
<keyword evidence="2" id="KW-1185">Reference proteome</keyword>
<proteinExistence type="predicted"/>
<dbReference type="EMBL" id="JYDO01000169">
    <property type="protein sequence ID" value="KRZ68276.1"/>
    <property type="molecule type" value="Genomic_DNA"/>
</dbReference>
<comment type="caution">
    <text evidence="1">The sequence shown here is derived from an EMBL/GenBank/DDBJ whole genome shotgun (WGS) entry which is preliminary data.</text>
</comment>
<evidence type="ECO:0000313" key="2">
    <source>
        <dbReference type="Proteomes" id="UP000054843"/>
    </source>
</evidence>
<name>A0A0V1M8X4_9BILA</name>
<dbReference type="AlphaFoldDB" id="A0A0V1M8X4"/>
<organism evidence="1 2">
    <name type="scientific">Trichinella papuae</name>
    <dbReference type="NCBI Taxonomy" id="268474"/>
    <lineage>
        <taxon>Eukaryota</taxon>
        <taxon>Metazoa</taxon>
        <taxon>Ecdysozoa</taxon>
        <taxon>Nematoda</taxon>
        <taxon>Enoplea</taxon>
        <taxon>Dorylaimia</taxon>
        <taxon>Trichinellida</taxon>
        <taxon>Trichinellidae</taxon>
        <taxon>Trichinella</taxon>
    </lineage>
</organism>
<accession>A0A0V1M8X4</accession>
<gene>
    <name evidence="1" type="ORF">T10_1286</name>
</gene>
<dbReference type="OrthoDB" id="10337323at2759"/>
<sequence>MRRRCEKLILLRGIFCPKDLHQLNSLPEELDKRIFSRRRDRSASKRLPPIYTICLYSKPPRQARTRQMRRLLPSVAASLLTSVV</sequence>
<reference evidence="1 2" key="1">
    <citation type="submission" date="2015-01" db="EMBL/GenBank/DDBJ databases">
        <title>Evolution of Trichinella species and genotypes.</title>
        <authorList>
            <person name="Korhonen P.K."/>
            <person name="Edoardo P."/>
            <person name="Giuseppe L.R."/>
            <person name="Gasser R.B."/>
        </authorList>
    </citation>
    <scope>NUCLEOTIDE SEQUENCE [LARGE SCALE GENOMIC DNA]</scope>
    <source>
        <strain evidence="1">ISS1980</strain>
    </source>
</reference>
<dbReference type="Proteomes" id="UP000054843">
    <property type="component" value="Unassembled WGS sequence"/>
</dbReference>
<evidence type="ECO:0000313" key="1">
    <source>
        <dbReference type="EMBL" id="KRZ68276.1"/>
    </source>
</evidence>